<dbReference type="VEuPathDB" id="CryptoDB:Cvel_11083"/>
<proteinExistence type="predicted"/>
<gene>
    <name evidence="2" type="ORF">Cvel_11083</name>
</gene>
<sequence>MEAKTVGVFGLTDNADIIEWVRQYTDAVAILRDSDEWCGGLTLTNRNNVGVNVKHYVVRTEVEVLEKVVERVPHLSSEISEQLRIFYRHVVDCVSPPDADWIKRYLQRTDVLRMGKARIIEIRELLSRREEERISGPQLKSLNEQILCLQTLKEPSSLSLSRPVMFFSGGELHGGASIETKVKTEEKTGAIPDTSRQMSIPMSSEQHPASDEQDRRSSSSSSSSGGVQVCPDTTVTVP</sequence>
<dbReference type="PhylomeDB" id="A0A0G4I549"/>
<feature type="region of interest" description="Disordered" evidence="1">
    <location>
        <begin position="177"/>
        <end position="238"/>
    </location>
</feature>
<evidence type="ECO:0000256" key="1">
    <source>
        <dbReference type="SAM" id="MobiDB-lite"/>
    </source>
</evidence>
<feature type="compositionally biased region" description="Basic and acidic residues" evidence="1">
    <location>
        <begin position="208"/>
        <end position="217"/>
    </location>
</feature>
<organism evidence="2">
    <name type="scientific">Chromera velia CCMP2878</name>
    <dbReference type="NCBI Taxonomy" id="1169474"/>
    <lineage>
        <taxon>Eukaryota</taxon>
        <taxon>Sar</taxon>
        <taxon>Alveolata</taxon>
        <taxon>Colpodellida</taxon>
        <taxon>Chromeraceae</taxon>
        <taxon>Chromera</taxon>
    </lineage>
</organism>
<accession>A0A0G4I549</accession>
<name>A0A0G4I549_9ALVE</name>
<protein>
    <submittedName>
        <fullName evidence="2">Uncharacterized protein</fullName>
    </submittedName>
</protein>
<dbReference type="AlphaFoldDB" id="A0A0G4I549"/>
<evidence type="ECO:0000313" key="2">
    <source>
        <dbReference type="EMBL" id="CEM52119.1"/>
    </source>
</evidence>
<feature type="compositionally biased region" description="Polar residues" evidence="1">
    <location>
        <begin position="194"/>
        <end position="207"/>
    </location>
</feature>
<reference evidence="2" key="1">
    <citation type="submission" date="2014-11" db="EMBL/GenBank/DDBJ databases">
        <authorList>
            <person name="Otto D Thomas"/>
            <person name="Naeem Raeece"/>
        </authorList>
    </citation>
    <scope>NUCLEOTIDE SEQUENCE</scope>
</reference>
<dbReference type="EMBL" id="CDMZ01005151">
    <property type="protein sequence ID" value="CEM52119.1"/>
    <property type="molecule type" value="Genomic_DNA"/>
</dbReference>